<evidence type="ECO:0000313" key="2">
    <source>
        <dbReference type="EMBL" id="KAA6380465.1"/>
    </source>
</evidence>
<gene>
    <name evidence="2" type="ORF">EZS28_024008</name>
</gene>
<evidence type="ECO:0000313" key="3">
    <source>
        <dbReference type="Proteomes" id="UP000324800"/>
    </source>
</evidence>
<reference evidence="2 3" key="1">
    <citation type="submission" date="2019-03" db="EMBL/GenBank/DDBJ databases">
        <title>Single cell metagenomics reveals metabolic interactions within the superorganism composed of flagellate Streblomastix strix and complex community of Bacteroidetes bacteria on its surface.</title>
        <authorList>
            <person name="Treitli S.C."/>
            <person name="Kolisko M."/>
            <person name="Husnik F."/>
            <person name="Keeling P."/>
            <person name="Hampl V."/>
        </authorList>
    </citation>
    <scope>NUCLEOTIDE SEQUENCE [LARGE SCALE GENOMIC DNA]</scope>
    <source>
        <strain evidence="2">ST1C</strain>
    </source>
</reference>
<sequence>METKTGSRMMNATDKQRNRNKSNLIENYRPRTNNNPNHNNPKCKQTQKQMKTKYRGVLIQRVPIHSYNLIQTLRQTKTQTIITYVHINTSYMSISQCLQPHSPILEYSEAILRTISSGDLRGHKEGESERKQTKFQQNAGLVEVFEKFHEIVKLVIQEEWKKPNFMQLGKTRDYPNKVKLHFFFSPKNYRPTLISRCKDINISEEQRNQFFEDVREDVVLFCL</sequence>
<accession>A0A5J4VDB6</accession>
<name>A0A5J4VDB6_9EUKA</name>
<protein>
    <submittedName>
        <fullName evidence="2">Uncharacterized protein</fullName>
    </submittedName>
</protein>
<feature type="compositionally biased region" description="Polar residues" evidence="1">
    <location>
        <begin position="1"/>
        <end position="10"/>
    </location>
</feature>
<organism evidence="2 3">
    <name type="scientific">Streblomastix strix</name>
    <dbReference type="NCBI Taxonomy" id="222440"/>
    <lineage>
        <taxon>Eukaryota</taxon>
        <taxon>Metamonada</taxon>
        <taxon>Preaxostyla</taxon>
        <taxon>Oxymonadida</taxon>
        <taxon>Streblomastigidae</taxon>
        <taxon>Streblomastix</taxon>
    </lineage>
</organism>
<dbReference type="EMBL" id="SNRW01007878">
    <property type="protein sequence ID" value="KAA6380465.1"/>
    <property type="molecule type" value="Genomic_DNA"/>
</dbReference>
<proteinExistence type="predicted"/>
<feature type="region of interest" description="Disordered" evidence="1">
    <location>
        <begin position="1"/>
        <end position="48"/>
    </location>
</feature>
<feature type="compositionally biased region" description="Low complexity" evidence="1">
    <location>
        <begin position="30"/>
        <end position="48"/>
    </location>
</feature>
<dbReference type="AlphaFoldDB" id="A0A5J4VDB6"/>
<dbReference type="Proteomes" id="UP000324800">
    <property type="component" value="Unassembled WGS sequence"/>
</dbReference>
<evidence type="ECO:0000256" key="1">
    <source>
        <dbReference type="SAM" id="MobiDB-lite"/>
    </source>
</evidence>
<comment type="caution">
    <text evidence="2">The sequence shown here is derived from an EMBL/GenBank/DDBJ whole genome shotgun (WGS) entry which is preliminary data.</text>
</comment>